<comment type="caution">
    <text evidence="1">The sequence shown here is derived from an EMBL/GenBank/DDBJ whole genome shotgun (WGS) entry which is preliminary data.</text>
</comment>
<evidence type="ECO:0000313" key="2">
    <source>
        <dbReference type="Proteomes" id="UP000037020"/>
    </source>
</evidence>
<evidence type="ECO:0000313" key="1">
    <source>
        <dbReference type="EMBL" id="KOG85606.1"/>
    </source>
</evidence>
<organism evidence="1 2">
    <name type="scientific">Streptomyces varsoviensis</name>
    <dbReference type="NCBI Taxonomy" id="67373"/>
    <lineage>
        <taxon>Bacteria</taxon>
        <taxon>Bacillati</taxon>
        <taxon>Actinomycetota</taxon>
        <taxon>Actinomycetes</taxon>
        <taxon>Kitasatosporales</taxon>
        <taxon>Streptomycetaceae</taxon>
        <taxon>Streptomyces</taxon>
    </lineage>
</organism>
<gene>
    <name evidence="1" type="ORF">ADK38_35725</name>
</gene>
<reference evidence="1 2" key="1">
    <citation type="submission" date="2015-07" db="EMBL/GenBank/DDBJ databases">
        <authorList>
            <person name="Ju K.-S."/>
            <person name="Doroghazi J.R."/>
            <person name="Metcalf W.W."/>
        </authorList>
    </citation>
    <scope>NUCLEOTIDE SEQUENCE [LARGE SCALE GENOMIC DNA]</scope>
    <source>
        <strain evidence="1 2">NRRL B-3589</strain>
    </source>
</reference>
<sequence>HRPPACWRPLFQSRRHPAVRPLQFALAGINAHIGHDLALALVDTCRARRLEPAALEGDFDRVGDLLVGMEELIREELMPGPDALDVADPLTHLVGSWSLQAAREAAWSAFRTLWAVRALGDVAEELAERIDASVGLVGRCLLTPLR</sequence>
<name>A0ABR5IWT6_9ACTN</name>
<dbReference type="Pfam" id="PF19458">
    <property type="entry name" value="DUF5995"/>
    <property type="match status" value="1"/>
</dbReference>
<keyword evidence="2" id="KW-1185">Reference proteome</keyword>
<dbReference type="EMBL" id="LGUT01003316">
    <property type="protein sequence ID" value="KOG85606.1"/>
    <property type="molecule type" value="Genomic_DNA"/>
</dbReference>
<dbReference type="Proteomes" id="UP000037020">
    <property type="component" value="Unassembled WGS sequence"/>
</dbReference>
<accession>A0ABR5IWT6</accession>
<protein>
    <submittedName>
        <fullName evidence="1">Uncharacterized protein</fullName>
    </submittedName>
</protein>
<feature type="non-terminal residue" evidence="1">
    <location>
        <position position="1"/>
    </location>
</feature>
<dbReference type="InterPro" id="IPR046037">
    <property type="entry name" value="DUF5995"/>
</dbReference>
<proteinExistence type="predicted"/>